<reference evidence="3 4" key="1">
    <citation type="submission" date="2024-02" db="EMBL/GenBank/DDBJ databases">
        <authorList>
            <person name="Chen Y."/>
            <person name="Shah S."/>
            <person name="Dougan E. K."/>
            <person name="Thang M."/>
            <person name="Chan C."/>
        </authorList>
    </citation>
    <scope>NUCLEOTIDE SEQUENCE [LARGE SCALE GENOMIC DNA]</scope>
</reference>
<gene>
    <name evidence="3" type="ORF">CCMP2556_LOCUS2929</name>
</gene>
<keyword evidence="1" id="KW-0175">Coiled coil</keyword>
<feature type="region of interest" description="Disordered" evidence="2">
    <location>
        <begin position="508"/>
        <end position="529"/>
    </location>
</feature>
<sequence>MPKVGGREEKGHPTTRKILTRQAIWIHLARQKPELEGFVCEACVTVAGPGFKAFRKRKEQELYYFNRMAFRVYTELGSVSETSTILPKYCLVKGGGSDMKLQNDQVCPEVLAMGVVGSADPQDRLMKLVDPAGQCLEAGKDGTFPTLKRSSCDSQKPKQLISPMAIPSLLWSMHQVADRNAQQDLHLSYSSFCGAHGALSSLAFQQIFAGEGRRRSARPLSSCHFAPVIKFGTFVATGITRDKTTSNWPNWNTQMADNPIQCPDGEALTGFKLESASKKFMYECSRIGGLGAQYEYFTSQVEVPTFDANPNNWLKSIRMLKIDCGENALLSGFHFEFSEGGRWARSKFTCSKAGGAPVVMEPSTTVETQFHRSEGVFCPAFRSTDTGRYTYENSITGDTLVFQEDGRWCVRGDCSKKIGGENPIDATMDKLEVANVTDFDGEFEAKGVPDMSEGGAAGLAQKLKRLKPPKRPAQPPKPKLAEFKAEQPKYAEECLNYEDLWKKIIETQKGEDDEPVTEENTLEAEEGTEGQELLDYHPCAVAAGAGGVFGKLAGQSGKLAPENMLYSDWNECMQGDINRDLYMAHWDFAGFIHELTAEVVTEGINLVCEAPPDVEIAPLGAGVEVEPDEICESATQFAEALSSFPFEYMASWNAYAVEKEGFMACNPFQVGFSRLFCDIHCVRDAVVRGDRTIIRNMEKATKITNDNMKKMVEWSTEANRAETEYLDKKIDHSLKVNTLYLDTIMKQTEPQSLQDVAATTGSMLEELDGMAEASSFSEASRRSAIGGLTHFVEHAEQMQSTGNLSLQMDHAGKFQSQVSALYQTLKGSSNGMTKAQVVGKQIALEANRLQKQLRGQLHMLGIYRRQSEAAHKEAMSWNTSDVVVTLDHLWWRIRDQLDKHLDAAEQEVARYRSAFASLEDFQNCKSSFSDLLSSYAKSMSVMTKNHHKLHKLWREASNSIGELAAVIQDGDVFGKFMKEEGCKSAMALQTLKQTTIAVQGMGFLQHRFHVAGLKPPQLDTIKTAASQVKGAYKGALKICRK</sequence>
<accession>A0ABP0HR02</accession>
<keyword evidence="4" id="KW-1185">Reference proteome</keyword>
<dbReference type="Proteomes" id="UP001642484">
    <property type="component" value="Unassembled WGS sequence"/>
</dbReference>
<evidence type="ECO:0000313" key="4">
    <source>
        <dbReference type="Proteomes" id="UP001642484"/>
    </source>
</evidence>
<evidence type="ECO:0000256" key="1">
    <source>
        <dbReference type="SAM" id="Coils"/>
    </source>
</evidence>
<feature type="compositionally biased region" description="Acidic residues" evidence="2">
    <location>
        <begin position="511"/>
        <end position="529"/>
    </location>
</feature>
<evidence type="ECO:0000313" key="3">
    <source>
        <dbReference type="EMBL" id="CAK8992635.1"/>
    </source>
</evidence>
<dbReference type="EMBL" id="CAXAMN010001114">
    <property type="protein sequence ID" value="CAK8992635.1"/>
    <property type="molecule type" value="Genomic_DNA"/>
</dbReference>
<protein>
    <submittedName>
        <fullName evidence="3">Uncharacterized protein</fullName>
    </submittedName>
</protein>
<feature type="coiled-coil region" evidence="1">
    <location>
        <begin position="894"/>
        <end position="921"/>
    </location>
</feature>
<evidence type="ECO:0000256" key="2">
    <source>
        <dbReference type="SAM" id="MobiDB-lite"/>
    </source>
</evidence>
<name>A0ABP0HR02_9DINO</name>
<proteinExistence type="predicted"/>
<organism evidence="3 4">
    <name type="scientific">Durusdinium trenchii</name>
    <dbReference type="NCBI Taxonomy" id="1381693"/>
    <lineage>
        <taxon>Eukaryota</taxon>
        <taxon>Sar</taxon>
        <taxon>Alveolata</taxon>
        <taxon>Dinophyceae</taxon>
        <taxon>Suessiales</taxon>
        <taxon>Symbiodiniaceae</taxon>
        <taxon>Durusdinium</taxon>
    </lineage>
</organism>
<comment type="caution">
    <text evidence="3">The sequence shown here is derived from an EMBL/GenBank/DDBJ whole genome shotgun (WGS) entry which is preliminary data.</text>
</comment>